<protein>
    <recommendedName>
        <fullName evidence="2">DZANK-type domain-containing protein</fullName>
    </recommendedName>
</protein>
<dbReference type="EMBL" id="CP158296">
    <property type="protein sequence ID" value="XBV83342.1"/>
    <property type="molecule type" value="Genomic_DNA"/>
</dbReference>
<sequence length="75" mass="8433">MPRLIRRVSPPEDSGRGPYYRLCPRCFRAVPGSTAERYCINDGTRLLDRCPCCGTRITSPYSRYCSGCGHPYAQA</sequence>
<dbReference type="AlphaFoldDB" id="A0AAU7U4R5"/>
<reference evidence="1" key="1">
    <citation type="submission" date="2024-06" db="EMBL/GenBank/DDBJ databases">
        <title>Draft Genome Sequence of Deinococcus sonorensis Type Strain KR-87, a Biofilm Producing Representative of the Genus Deinococcus.</title>
        <authorList>
            <person name="Boren L.S."/>
            <person name="Grosso R.A."/>
            <person name="Hugenberg-Cox A.N."/>
            <person name="Hill J.T.E."/>
            <person name="Albert C.M."/>
            <person name="Tuohy J.M."/>
        </authorList>
    </citation>
    <scope>NUCLEOTIDE SEQUENCE</scope>
    <source>
        <strain evidence="1">KR-87</strain>
        <plasmid evidence="1">pDson04</plasmid>
    </source>
</reference>
<gene>
    <name evidence="1" type="ORF">ABOD76_01040</name>
</gene>
<geneLocation type="plasmid" evidence="1">
    <name>pDson04</name>
</geneLocation>
<evidence type="ECO:0000313" key="1">
    <source>
        <dbReference type="EMBL" id="XBV83342.1"/>
    </source>
</evidence>
<dbReference type="RefSeq" id="WP_350240758.1">
    <property type="nucleotide sequence ID" value="NZ_CP158296.1"/>
</dbReference>
<evidence type="ECO:0008006" key="2">
    <source>
        <dbReference type="Google" id="ProtNLM"/>
    </source>
</evidence>
<proteinExistence type="predicted"/>
<accession>A0AAU7U4R5</accession>
<dbReference type="KEGG" id="dsc:ABOD76_01040"/>
<keyword evidence="1" id="KW-0614">Plasmid</keyword>
<organism evidence="1">
    <name type="scientific">Deinococcus sonorensis KR-87</name>
    <dbReference type="NCBI Taxonomy" id="694439"/>
    <lineage>
        <taxon>Bacteria</taxon>
        <taxon>Thermotogati</taxon>
        <taxon>Deinococcota</taxon>
        <taxon>Deinococci</taxon>
        <taxon>Deinococcales</taxon>
        <taxon>Deinococcaceae</taxon>
        <taxon>Deinococcus</taxon>
    </lineage>
</organism>
<name>A0AAU7U4R5_9DEIO</name>